<comment type="caution">
    <text evidence="4">The sequence shown here is derived from an EMBL/GenBank/DDBJ whole genome shotgun (WGS) entry which is preliminary data.</text>
</comment>
<keyword evidence="5" id="KW-1185">Reference proteome</keyword>
<evidence type="ECO:0000313" key="4">
    <source>
        <dbReference type="EMBL" id="KAK5542628.1"/>
    </source>
</evidence>
<evidence type="ECO:0000313" key="5">
    <source>
        <dbReference type="Proteomes" id="UP001345827"/>
    </source>
</evidence>
<dbReference type="Pfam" id="PF05637">
    <property type="entry name" value="Glyco_transf_34"/>
    <property type="match status" value="1"/>
</dbReference>
<feature type="region of interest" description="Disordered" evidence="3">
    <location>
        <begin position="1"/>
        <end position="34"/>
    </location>
</feature>
<dbReference type="GO" id="GO:0016757">
    <property type="term" value="F:glycosyltransferase activity"/>
    <property type="evidence" value="ECO:0007669"/>
    <property type="project" value="UniProtKB-KW"/>
</dbReference>
<feature type="compositionally biased region" description="Basic and acidic residues" evidence="3">
    <location>
        <begin position="486"/>
        <end position="503"/>
    </location>
</feature>
<proteinExistence type="predicted"/>
<dbReference type="AlphaFoldDB" id="A0AAV9QG45"/>
<dbReference type="PANTHER" id="PTHR31306">
    <property type="entry name" value="ALPHA-1,6-MANNOSYLTRANSFERASE MNN11-RELATED"/>
    <property type="match status" value="1"/>
</dbReference>
<dbReference type="GO" id="GO:0000139">
    <property type="term" value="C:Golgi membrane"/>
    <property type="evidence" value="ECO:0007669"/>
    <property type="project" value="TreeGrafter"/>
</dbReference>
<keyword evidence="1" id="KW-0328">Glycosyltransferase</keyword>
<dbReference type="Proteomes" id="UP001345827">
    <property type="component" value="Unassembled WGS sequence"/>
</dbReference>
<gene>
    <name evidence="4" type="primary">MNN10</name>
    <name evidence="4" type="ORF">LTR25_002514</name>
</gene>
<evidence type="ECO:0000256" key="2">
    <source>
        <dbReference type="ARBA" id="ARBA00022679"/>
    </source>
</evidence>
<dbReference type="PANTHER" id="PTHR31306:SF5">
    <property type="entry name" value="ALPHA-1,6-MANNOSYLTRANSFERASE MNN10-RELATED"/>
    <property type="match status" value="1"/>
</dbReference>
<dbReference type="EMBL" id="JAXLQG010000003">
    <property type="protein sequence ID" value="KAK5542628.1"/>
    <property type="molecule type" value="Genomic_DNA"/>
</dbReference>
<evidence type="ECO:0000256" key="1">
    <source>
        <dbReference type="ARBA" id="ARBA00022676"/>
    </source>
</evidence>
<accession>A0AAV9QG45</accession>
<name>A0AAV9QG45_9PEZI</name>
<evidence type="ECO:0000256" key="3">
    <source>
        <dbReference type="SAM" id="MobiDB-lite"/>
    </source>
</evidence>
<keyword evidence="2" id="KW-0808">Transferase</keyword>
<feature type="compositionally biased region" description="Polar residues" evidence="3">
    <location>
        <begin position="1"/>
        <end position="10"/>
    </location>
</feature>
<dbReference type="GO" id="GO:0006487">
    <property type="term" value="P:protein N-linked glycosylation"/>
    <property type="evidence" value="ECO:0007669"/>
    <property type="project" value="TreeGrafter"/>
</dbReference>
<reference evidence="4 5" key="1">
    <citation type="submission" date="2023-06" db="EMBL/GenBank/DDBJ databases">
        <title>Black Yeasts Isolated from many extreme environments.</title>
        <authorList>
            <person name="Coleine C."/>
            <person name="Stajich J.E."/>
            <person name="Selbmann L."/>
        </authorList>
    </citation>
    <scope>NUCLEOTIDE SEQUENCE [LARGE SCALE GENOMIC DNA]</scope>
    <source>
        <strain evidence="4 5">CCFEE 5887</strain>
    </source>
</reference>
<protein>
    <submittedName>
        <fullName evidence="4">Alpha-1,6-mannosyltransferase</fullName>
    </submittedName>
</protein>
<feature type="region of interest" description="Disordered" evidence="3">
    <location>
        <begin position="474"/>
        <end position="503"/>
    </location>
</feature>
<organism evidence="4 5">
    <name type="scientific">Vermiconidia calcicola</name>
    <dbReference type="NCBI Taxonomy" id="1690605"/>
    <lineage>
        <taxon>Eukaryota</taxon>
        <taxon>Fungi</taxon>
        <taxon>Dikarya</taxon>
        <taxon>Ascomycota</taxon>
        <taxon>Pezizomycotina</taxon>
        <taxon>Dothideomycetes</taxon>
        <taxon>Dothideomycetidae</taxon>
        <taxon>Mycosphaerellales</taxon>
        <taxon>Extremaceae</taxon>
        <taxon>Vermiconidia</taxon>
    </lineage>
</organism>
<sequence>MASSRTSSPLPNGGWSAHGPVERGSTPNGLYAGANGYSSNDDQWAAAKARSAQVRGYPTIQTKNEGFFQRSRRKLTSTLPVFNSPYTPLSANWKDPEKLGRSRWSPRGGSSLSKIKTFAGNLLRKCKFLVIVLSLVTLTTLIMSQTSLLSSIRSNSHLGGGSKFVIVLGANEGGGVMEWKGPREWAIERDSVKNKKRYADRWGYQLEITDMSTKKRYAHEWRESWEKVDLLRNAMARYPKAEWSVHSPDTGKVHTDTTDRFWWLDLNTFIMEPSLSLQSHIFGNLGKNVYRDINVYNPLNITHPPETRFLDPVSRSPTGDNLTSSIDIIIPQDCSGFNLGSFFIRRSPFTDRLLDMWWDPVLYEQKHMDWEHKEQDALEHIYASQPYMRTHFAFIQQRKINAFPPGACAPEAKQGDQVDPQKPMTDARFHYSEADRDFMVNMAGCEWGRDCWAEMYSYRELSNKLNRSWWQKFRDTSSETWSSIRAESKKDEKEEEKKKTEQG</sequence>
<dbReference type="InterPro" id="IPR008630">
    <property type="entry name" value="Glyco_trans_34"/>
</dbReference>